<evidence type="ECO:0000256" key="2">
    <source>
        <dbReference type="SAM" id="Phobius"/>
    </source>
</evidence>
<dbReference type="PROSITE" id="PS00022">
    <property type="entry name" value="EGF_1"/>
    <property type="match status" value="2"/>
</dbReference>
<name>A0AA88GMD9_NAELO</name>
<evidence type="ECO:0000313" key="4">
    <source>
        <dbReference type="EMBL" id="KAG2382990.1"/>
    </source>
</evidence>
<feature type="domain" description="EGF-like" evidence="3">
    <location>
        <begin position="92"/>
        <end position="128"/>
    </location>
</feature>
<feature type="disulfide bond" evidence="1">
    <location>
        <begin position="200"/>
        <end position="209"/>
    </location>
</feature>
<feature type="transmembrane region" description="Helical" evidence="2">
    <location>
        <begin position="570"/>
        <end position="588"/>
    </location>
</feature>
<feature type="domain" description="EGF-like" evidence="3">
    <location>
        <begin position="175"/>
        <end position="210"/>
    </location>
</feature>
<accession>A0AA88GMD9</accession>
<organism evidence="4 5">
    <name type="scientific">Naegleria lovaniensis</name>
    <name type="common">Amoeba</name>
    <dbReference type="NCBI Taxonomy" id="51637"/>
    <lineage>
        <taxon>Eukaryota</taxon>
        <taxon>Discoba</taxon>
        <taxon>Heterolobosea</taxon>
        <taxon>Tetramitia</taxon>
        <taxon>Eutetramitia</taxon>
        <taxon>Vahlkampfiidae</taxon>
        <taxon>Naegleria</taxon>
    </lineage>
</organism>
<gene>
    <name evidence="4" type="ORF">C9374_004957</name>
</gene>
<dbReference type="EMBL" id="PYSW02000022">
    <property type="protein sequence ID" value="KAG2382990.1"/>
    <property type="molecule type" value="Genomic_DNA"/>
</dbReference>
<feature type="domain" description="EGF-like" evidence="3">
    <location>
        <begin position="277"/>
        <end position="310"/>
    </location>
</feature>
<keyword evidence="1" id="KW-0245">EGF-like domain</keyword>
<evidence type="ECO:0000256" key="1">
    <source>
        <dbReference type="PROSITE-ProRule" id="PRU00076"/>
    </source>
</evidence>
<keyword evidence="2" id="KW-0812">Transmembrane</keyword>
<dbReference type="InterPro" id="IPR051830">
    <property type="entry name" value="NOTCH_homolog"/>
</dbReference>
<dbReference type="RefSeq" id="XP_044548669.1">
    <property type="nucleotide sequence ID" value="XM_044694653.1"/>
</dbReference>
<dbReference type="Proteomes" id="UP000816034">
    <property type="component" value="Unassembled WGS sequence"/>
</dbReference>
<comment type="caution">
    <text evidence="1">Lacks conserved residue(s) required for the propagation of feature annotation.</text>
</comment>
<feature type="transmembrane region" description="Helical" evidence="2">
    <location>
        <begin position="511"/>
        <end position="536"/>
    </location>
</feature>
<evidence type="ECO:0000259" key="3">
    <source>
        <dbReference type="PROSITE" id="PS50026"/>
    </source>
</evidence>
<feature type="transmembrane region" description="Helical" evidence="2">
    <location>
        <begin position="327"/>
        <end position="347"/>
    </location>
</feature>
<keyword evidence="5" id="KW-1185">Reference proteome</keyword>
<feature type="disulfide bond" evidence="1">
    <location>
        <begin position="300"/>
        <end position="309"/>
    </location>
</feature>
<feature type="transmembrane region" description="Helical" evidence="2">
    <location>
        <begin position="624"/>
        <end position="643"/>
    </location>
</feature>
<feature type="transmembrane region" description="Helical" evidence="2">
    <location>
        <begin position="649"/>
        <end position="674"/>
    </location>
</feature>
<dbReference type="InterPro" id="IPR010308">
    <property type="entry name" value="TRP_C"/>
</dbReference>
<dbReference type="PANTHER" id="PTHR24033:SF151">
    <property type="entry name" value="NOTCH 2"/>
    <property type="match status" value="1"/>
</dbReference>
<feature type="transmembrane region" description="Helical" evidence="2">
    <location>
        <begin position="594"/>
        <end position="612"/>
    </location>
</feature>
<dbReference type="InterPro" id="IPR000742">
    <property type="entry name" value="EGF"/>
</dbReference>
<reference evidence="4 5" key="1">
    <citation type="journal article" date="2018" name="BMC Genomics">
        <title>The genome of Naegleria lovaniensis, the basis for a comparative approach to unravel pathogenicity factors of the human pathogenic amoeba N. fowleri.</title>
        <authorList>
            <person name="Liechti N."/>
            <person name="Schurch N."/>
            <person name="Bruggmann R."/>
            <person name="Wittwer M."/>
        </authorList>
    </citation>
    <scope>NUCLEOTIDE SEQUENCE [LARGE SCALE GENOMIC DNA]</scope>
    <source>
        <strain evidence="4 5">ATCC 30569</strain>
    </source>
</reference>
<dbReference type="GeneID" id="68097412"/>
<feature type="transmembrane region" description="Helical" evidence="2">
    <location>
        <begin position="354"/>
        <end position="373"/>
    </location>
</feature>
<feature type="disulfide bond" evidence="1">
    <location>
        <begin position="281"/>
        <end position="291"/>
    </location>
</feature>
<keyword evidence="2" id="KW-1133">Transmembrane helix</keyword>
<keyword evidence="2" id="KW-0472">Membrane</keyword>
<dbReference type="PRINTS" id="PR00011">
    <property type="entry name" value="EGFLAMININ"/>
</dbReference>
<feature type="transmembrane region" description="Helical" evidence="2">
    <location>
        <begin position="477"/>
        <end position="499"/>
    </location>
</feature>
<comment type="caution">
    <text evidence="4">The sequence shown here is derived from an EMBL/GenBank/DDBJ whole genome shotgun (WGS) entry which is preliminary data.</text>
</comment>
<dbReference type="SMART" id="SM00181">
    <property type="entry name" value="EGF"/>
    <property type="match status" value="6"/>
</dbReference>
<evidence type="ECO:0000313" key="5">
    <source>
        <dbReference type="Proteomes" id="UP000816034"/>
    </source>
</evidence>
<feature type="transmembrane region" description="Helical" evidence="2">
    <location>
        <begin position="436"/>
        <end position="456"/>
    </location>
</feature>
<dbReference type="PROSITE" id="PS01186">
    <property type="entry name" value="EGF_2"/>
    <property type="match status" value="1"/>
</dbReference>
<dbReference type="Pfam" id="PF06011">
    <property type="entry name" value="TRP"/>
    <property type="match status" value="1"/>
</dbReference>
<proteinExistence type="predicted"/>
<protein>
    <recommendedName>
        <fullName evidence="3">EGF-like domain-containing protein</fullName>
    </recommendedName>
</protein>
<dbReference type="Gene3D" id="2.10.25.10">
    <property type="entry name" value="Laminin"/>
    <property type="match status" value="1"/>
</dbReference>
<dbReference type="PANTHER" id="PTHR24033">
    <property type="entry name" value="EGF-LIKE DOMAIN-CONTAINING PROTEIN"/>
    <property type="match status" value="1"/>
</dbReference>
<sequence length="744" mass="83395">MKSNNHRPSREPPPLSPNTNVFPSRSFQLLIISLFLWLVMMMSPFVNGNSKVSERSSSLDNSVTMTTEFNFSCKAFSNATIQVGNETSWELVFNQTLSNLNCMNGGFCEMDGNTCNCTFTNYTGQNCSIPRNDNSGPCKEGENCIFGKCVDHTCQCDANVYTMNFDESQNIVYCNAKYCPNNCTDATHGICNATTGTCHCLENYFGANCSFMECRNCIPGRGKCDYLTGTCNCISPYFGEGCSQTQCPDPSCRGVGRCNHEVGICECDADHFGVSCEFSFCKNNCSNHGTCNTTSSVCTCVGGWTGSDCSINSHVLEMKNIKASVRVIGTIFVFLVPIALIVSSYVGKLAQFDGYLFLIFEIFQFIGLTSLMGTNSPPVYLKFSSFFQWSNFLFNTEDHMDISVLSPVQPVVLSSALEEERILLYKYIDISFIDNFVLITTSVAIVIMISVFIILVKVIRGKYTQYNNEEVEKMKDRIFTCMIRMALLFYSGISLSTFFQIKVTMMMRAAIVTLFTALSILFAFVLGFPFIASVVLKANRDKINKEVDDKISESPFTPLHNDFKSSTYQYLLIILIKKCIFSFVIGFFEGLELMIALLCIQSAYFMIVMIIRPYKSAGRNTLQIIVEGIVLLNMVALVIFYALSFNSYFSILIAVVIIICHCGSIMLAIGICIYEKYRQSNAVTQHEYHSNLLDEDELEIQGTHTIFDDSDDDQQAFRHGAHEPMEPNHGIDADFHDVDLMERK</sequence>
<dbReference type="PROSITE" id="PS50026">
    <property type="entry name" value="EGF_3"/>
    <property type="match status" value="3"/>
</dbReference>
<keyword evidence="1" id="KW-1015">Disulfide bond</keyword>
<dbReference type="AlphaFoldDB" id="A0AA88GMD9"/>